<evidence type="ECO:0000313" key="2">
    <source>
        <dbReference type="Proteomes" id="UP000675880"/>
    </source>
</evidence>
<gene>
    <name evidence="1" type="ORF">NSPZN2_100171</name>
</gene>
<reference evidence="1 2" key="1">
    <citation type="submission" date="2021-02" db="EMBL/GenBank/DDBJ databases">
        <authorList>
            <person name="Han P."/>
        </authorList>
    </citation>
    <scope>NUCLEOTIDE SEQUENCE [LARGE SCALE GENOMIC DNA]</scope>
    <source>
        <strain evidence="1">Candidatus Nitrospira sp. ZN2</strain>
    </source>
</reference>
<organism evidence="1 2">
    <name type="scientific">Nitrospira defluvii</name>
    <dbReference type="NCBI Taxonomy" id="330214"/>
    <lineage>
        <taxon>Bacteria</taxon>
        <taxon>Pseudomonadati</taxon>
        <taxon>Nitrospirota</taxon>
        <taxon>Nitrospiria</taxon>
        <taxon>Nitrospirales</taxon>
        <taxon>Nitrospiraceae</taxon>
        <taxon>Nitrospira</taxon>
    </lineage>
</organism>
<sequence>MSGSPSISQIASLSVPIGSRSRHAEQNIFASTTSRIPPPYLSIRIMRVSSSRMFRSWCSIPAWIPARRKTHSSAPWRFRYPRLNRLLGQRKSCGLNDLFSISQLFVLYQQGWRDRQAAVPQDDFIDNVTTLNAPLSPEPIAPQALANIHATLLDHPTAATGAVHWLVGPASGGGPCNAGHRGMHDRLPSDCSVE</sequence>
<keyword evidence="2" id="KW-1185">Reference proteome</keyword>
<protein>
    <submittedName>
        <fullName evidence="1">Uncharacterized protein</fullName>
    </submittedName>
</protein>
<comment type="caution">
    <text evidence="1">The sequence shown here is derived from an EMBL/GenBank/DDBJ whole genome shotgun (WGS) entry which is preliminary data.</text>
</comment>
<evidence type="ECO:0000313" key="1">
    <source>
        <dbReference type="EMBL" id="CAE6727345.1"/>
    </source>
</evidence>
<name>A0ABM8R143_9BACT</name>
<dbReference type="EMBL" id="CAJNBJ010000002">
    <property type="protein sequence ID" value="CAE6727345.1"/>
    <property type="molecule type" value="Genomic_DNA"/>
</dbReference>
<accession>A0ABM8R143</accession>
<dbReference type="Proteomes" id="UP000675880">
    <property type="component" value="Unassembled WGS sequence"/>
</dbReference>
<proteinExistence type="predicted"/>